<organism evidence="3">
    <name type="scientific">marine sediment metagenome</name>
    <dbReference type="NCBI Taxonomy" id="412755"/>
    <lineage>
        <taxon>unclassified sequences</taxon>
        <taxon>metagenomes</taxon>
        <taxon>ecological metagenomes</taxon>
    </lineage>
</organism>
<proteinExistence type="predicted"/>
<dbReference type="GO" id="GO:0005829">
    <property type="term" value="C:cytosol"/>
    <property type="evidence" value="ECO:0007669"/>
    <property type="project" value="TreeGrafter"/>
</dbReference>
<dbReference type="AlphaFoldDB" id="A0A0F9UHY4"/>
<evidence type="ECO:0000256" key="2">
    <source>
        <dbReference type="ARBA" id="ARBA00022801"/>
    </source>
</evidence>
<gene>
    <name evidence="3" type="ORF">LCGC14_0203530</name>
</gene>
<dbReference type="GO" id="GO:0046872">
    <property type="term" value="F:metal ion binding"/>
    <property type="evidence" value="ECO:0007669"/>
    <property type="project" value="UniProtKB-KW"/>
</dbReference>
<dbReference type="SUPFAM" id="SSF51556">
    <property type="entry name" value="Metallo-dependent hydrolases"/>
    <property type="match status" value="1"/>
</dbReference>
<dbReference type="InterPro" id="IPR032466">
    <property type="entry name" value="Metal_Hydrolase"/>
</dbReference>
<dbReference type="InterPro" id="IPR015991">
    <property type="entry name" value="TatD/YcfH-like"/>
</dbReference>
<dbReference type="PIRSF" id="PIRSF005902">
    <property type="entry name" value="DNase_TatD"/>
    <property type="match status" value="1"/>
</dbReference>
<dbReference type="PROSITE" id="PS01091">
    <property type="entry name" value="TATD_3"/>
    <property type="match status" value="1"/>
</dbReference>
<dbReference type="CDD" id="cd01310">
    <property type="entry name" value="TatD_DNAse"/>
    <property type="match status" value="1"/>
</dbReference>
<dbReference type="Gene3D" id="3.20.20.140">
    <property type="entry name" value="Metal-dependent hydrolases"/>
    <property type="match status" value="1"/>
</dbReference>
<dbReference type="PANTHER" id="PTHR46124:SF2">
    <property type="entry name" value="D-AMINOACYL-TRNA DEACYLASE"/>
    <property type="match status" value="1"/>
</dbReference>
<dbReference type="GO" id="GO:0004536">
    <property type="term" value="F:DNA nuclease activity"/>
    <property type="evidence" value="ECO:0007669"/>
    <property type="project" value="InterPro"/>
</dbReference>
<protein>
    <submittedName>
        <fullName evidence="3">Uncharacterized protein</fullName>
    </submittedName>
</protein>
<keyword evidence="1" id="KW-0479">Metal-binding</keyword>
<dbReference type="FunFam" id="3.20.20.140:FF:000005">
    <property type="entry name" value="TatD family hydrolase"/>
    <property type="match status" value="1"/>
</dbReference>
<dbReference type="InterPro" id="IPR001130">
    <property type="entry name" value="TatD-like"/>
</dbReference>
<dbReference type="EMBL" id="LAZR01000091">
    <property type="protein sequence ID" value="KKN92825.1"/>
    <property type="molecule type" value="Genomic_DNA"/>
</dbReference>
<dbReference type="GO" id="GO:0016788">
    <property type="term" value="F:hydrolase activity, acting on ester bonds"/>
    <property type="evidence" value="ECO:0007669"/>
    <property type="project" value="InterPro"/>
</dbReference>
<keyword evidence="2" id="KW-0378">Hydrolase</keyword>
<dbReference type="PROSITE" id="PS01090">
    <property type="entry name" value="TATD_2"/>
    <property type="match status" value="1"/>
</dbReference>
<reference evidence="3" key="1">
    <citation type="journal article" date="2015" name="Nature">
        <title>Complex archaea that bridge the gap between prokaryotes and eukaryotes.</title>
        <authorList>
            <person name="Spang A."/>
            <person name="Saw J.H."/>
            <person name="Jorgensen S.L."/>
            <person name="Zaremba-Niedzwiedzka K."/>
            <person name="Martijn J."/>
            <person name="Lind A.E."/>
            <person name="van Eijk R."/>
            <person name="Schleper C."/>
            <person name="Guy L."/>
            <person name="Ettema T.J."/>
        </authorList>
    </citation>
    <scope>NUCLEOTIDE SEQUENCE</scope>
</reference>
<dbReference type="Pfam" id="PF01026">
    <property type="entry name" value="TatD_DNase"/>
    <property type="match status" value="1"/>
</dbReference>
<accession>A0A0F9UHY4</accession>
<comment type="caution">
    <text evidence="3">The sequence shown here is derived from an EMBL/GenBank/DDBJ whole genome shotgun (WGS) entry which is preliminary data.</text>
</comment>
<evidence type="ECO:0000256" key="1">
    <source>
        <dbReference type="ARBA" id="ARBA00022723"/>
    </source>
</evidence>
<sequence length="260" mass="27846">MKLIDTHCHLAHGRLRQDTPDVLARAAEAGVISCICAAGTVAETKAALSLAGQYDTVWFTAGVHPHDATSVNDDALRQIGQLAGRDRCAAVGEIGLDYHYDFSPREAQRQAFAAQLALARDIAKPIVIHTREALEDTLAILAEADVGDLPVVFHSFTGGADGARRVLDIGATIGFSGIATFNRADDIRQAVALTPADRIMVETDAPYLSPEPVRKMKTNEPANVAHVAMRLAQVRNISPDAFAEQTTANARRLFGLDLSV</sequence>
<evidence type="ECO:0000313" key="3">
    <source>
        <dbReference type="EMBL" id="KKN92825.1"/>
    </source>
</evidence>
<name>A0A0F9UHY4_9ZZZZ</name>
<dbReference type="PANTHER" id="PTHR46124">
    <property type="entry name" value="D-AMINOACYL-TRNA DEACYLASE"/>
    <property type="match status" value="1"/>
</dbReference>
<dbReference type="InterPro" id="IPR018228">
    <property type="entry name" value="DNase_TatD-rel_CS"/>
</dbReference>
<dbReference type="NCBIfam" id="TIGR00010">
    <property type="entry name" value="YchF/TatD family DNA exonuclease"/>
    <property type="match status" value="1"/>
</dbReference>